<reference evidence="11 12" key="1">
    <citation type="submission" date="2019-11" db="EMBL/GenBank/DDBJ databases">
        <title>Whole genome sequencing and comparative genomics analyses of five strains of Spiroplasma citri.</title>
        <authorList>
            <person name="Yokomi R."/>
            <person name="Chen J."/>
            <person name="Rattner R."/>
            <person name="Vidalakis G."/>
        </authorList>
    </citation>
    <scope>NUCLEOTIDE SEQUENCE [LARGE SCALE GENOMIC DNA]</scope>
    <source>
        <strain evidence="11 12">BR12</strain>
    </source>
</reference>
<dbReference type="Gene3D" id="2.70.150.10">
    <property type="entry name" value="Calcium-transporting ATPase, cytoplasmic transduction domain A"/>
    <property type="match status" value="1"/>
</dbReference>
<evidence type="ECO:0000259" key="10">
    <source>
        <dbReference type="SMART" id="SM00831"/>
    </source>
</evidence>
<evidence type="ECO:0000256" key="4">
    <source>
        <dbReference type="ARBA" id="ARBA00022741"/>
    </source>
</evidence>
<accession>A0AAJ4JYF3</accession>
<dbReference type="SFLD" id="SFLDF00027">
    <property type="entry name" value="p-type_atpase"/>
    <property type="match status" value="1"/>
</dbReference>
<dbReference type="SUPFAM" id="SSF81665">
    <property type="entry name" value="Calcium ATPase, transmembrane domain M"/>
    <property type="match status" value="1"/>
</dbReference>
<dbReference type="Gene3D" id="1.20.1110.10">
    <property type="entry name" value="Calcium-transporting ATPase, transmembrane domain"/>
    <property type="match status" value="1"/>
</dbReference>
<dbReference type="GO" id="GO:1990573">
    <property type="term" value="P:potassium ion import across plasma membrane"/>
    <property type="evidence" value="ECO:0007669"/>
    <property type="project" value="TreeGrafter"/>
</dbReference>
<dbReference type="PRINTS" id="PR00120">
    <property type="entry name" value="HATPASE"/>
</dbReference>
<dbReference type="NCBIfam" id="TIGR01494">
    <property type="entry name" value="ATPase_P-type"/>
    <property type="match status" value="3"/>
</dbReference>
<evidence type="ECO:0000256" key="1">
    <source>
        <dbReference type="ARBA" id="ARBA00004141"/>
    </source>
</evidence>
<feature type="transmembrane region" description="Helical" evidence="9">
    <location>
        <begin position="823"/>
        <end position="845"/>
    </location>
</feature>
<evidence type="ECO:0000256" key="5">
    <source>
        <dbReference type="ARBA" id="ARBA00022840"/>
    </source>
</evidence>
<dbReference type="SUPFAM" id="SSF81660">
    <property type="entry name" value="Metal cation-transporting ATPase, ATP-binding domain N"/>
    <property type="match status" value="1"/>
</dbReference>
<keyword evidence="5" id="KW-0067">ATP-binding</keyword>
<dbReference type="RefSeq" id="WP_157092861.1">
    <property type="nucleotide sequence ID" value="NZ_CP047428.1"/>
</dbReference>
<keyword evidence="3 9" id="KW-0812">Transmembrane</keyword>
<dbReference type="SFLD" id="SFLDG00002">
    <property type="entry name" value="C1.7:_P-type_atpase_like"/>
    <property type="match status" value="1"/>
</dbReference>
<dbReference type="Pfam" id="PF00689">
    <property type="entry name" value="Cation_ATPase_C"/>
    <property type="match status" value="1"/>
</dbReference>
<dbReference type="InterPro" id="IPR023299">
    <property type="entry name" value="ATPase_P-typ_cyto_dom_N"/>
</dbReference>
<dbReference type="Gene3D" id="3.40.1110.10">
    <property type="entry name" value="Calcium-transporting ATPase, cytoplasmic domain N"/>
    <property type="match status" value="1"/>
</dbReference>
<dbReference type="GO" id="GO:0005886">
    <property type="term" value="C:plasma membrane"/>
    <property type="evidence" value="ECO:0007669"/>
    <property type="project" value="TreeGrafter"/>
</dbReference>
<dbReference type="PRINTS" id="PR00119">
    <property type="entry name" value="CATATPASE"/>
</dbReference>
<comment type="subcellular location">
    <subcellularLocation>
        <location evidence="1">Membrane</location>
        <topology evidence="1">Multi-pass membrane protein</topology>
    </subcellularLocation>
</comment>
<sequence>MMEEYISQTNSNLETNLKTNFETGLTSEEVIIRQKQYGKNELPKSKVTPWYVIFGKALIEPIQLILIVAAVISVIAPMIGNNWQIQGEYFIDFSVIAAIVILDAILETIQTVKARKSMVALKSLSKPKAVVIRNDSQQEIPANELTVGDIVILEAGKYVPAELRIIEQSDVFIDEAILTGESVPVHKTAYPIEPTTILAEMKNIAFMSTFITAGRAVGVVIKVGQQSEIGKIATTINETEETATNLEKKLTKFSYWIAGLSFIITIVIFLALYFNGNKNGWTNYLMVAITLAIGVIPESLAAVVSITLSFSTKRMAKQNVIVKKLASMETLGSVNVICTDKTGTLTQNKMTVKKVIMNNDVINADKYINSGLDQHQDLFLKALVLCNDSVTEDKERIGDPTELALVDYAELFAYDEQDSRDKWERIDEVPFDSERKLMSTLNLIEGVSTTFTKGALDSLLERCDRIMIQNEILRLTKQDKALLLKLADNLSAQALRVLAFAYNTNFDDEQDPEALEKNLIFLGAVGMIDPVRLSAIEAVKKAHAAGIKVVMITGDHATTALAIAKELDLAYSEYEVISSEQLNEMMDEQLIRIVDNIKVFARVNPEHKVRIVNILQQKDYLVSMTGDGVNDAPSLVKADIGVAMGITGTDVAKQAADVILTDDNFETIIKGVNEGRNVYQKIRRAITFVIGVNLANVLSIFILSLINHVSPVEATDILWMNLVIESILAICIGMADNDDTLMTIKIVQGKNPLFRNIWGPMIRITILTTSVCIGAYYFGMSFVPAQAYEAYGYQTVFDFLRSSDPNITIEMKLQISDFGRTGIFIALTCAPSMFVNTVTLTNWKIKNRFTPIINRPLIYAAIGAVLLNIIILFIPWINNKVLNLNDLEVYNLNNWYFIPACLAMAMIPVTIIVITDACHFWWHHGLKQHLQKLGKVKIRKL</sequence>
<feature type="transmembrane region" description="Helical" evidence="9">
    <location>
        <begin position="757"/>
        <end position="778"/>
    </location>
</feature>
<feature type="transmembrane region" description="Helical" evidence="9">
    <location>
        <begin position="286"/>
        <end position="308"/>
    </location>
</feature>
<feature type="transmembrane region" description="Helical" evidence="9">
    <location>
        <begin position="64"/>
        <end position="83"/>
    </location>
</feature>
<dbReference type="Pfam" id="PF00690">
    <property type="entry name" value="Cation_ATPase_N"/>
    <property type="match status" value="1"/>
</dbReference>
<dbReference type="Gene3D" id="3.40.50.1000">
    <property type="entry name" value="HAD superfamily/HAD-like"/>
    <property type="match status" value="1"/>
</dbReference>
<dbReference type="InterPro" id="IPR001757">
    <property type="entry name" value="P_typ_ATPase"/>
</dbReference>
<dbReference type="PANTHER" id="PTHR43294:SF20">
    <property type="entry name" value="P-TYPE ATPASE"/>
    <property type="match status" value="1"/>
</dbReference>
<evidence type="ECO:0000256" key="8">
    <source>
        <dbReference type="ARBA" id="ARBA00023136"/>
    </source>
</evidence>
<dbReference type="GO" id="GO:0005524">
    <property type="term" value="F:ATP binding"/>
    <property type="evidence" value="ECO:0007669"/>
    <property type="project" value="UniProtKB-KW"/>
</dbReference>
<feature type="transmembrane region" description="Helical" evidence="9">
    <location>
        <begin position="718"/>
        <end position="736"/>
    </location>
</feature>
<evidence type="ECO:0000313" key="11">
    <source>
        <dbReference type="EMBL" id="QIA69060.1"/>
    </source>
</evidence>
<evidence type="ECO:0000313" key="12">
    <source>
        <dbReference type="Proteomes" id="UP000464735"/>
    </source>
</evidence>
<feature type="transmembrane region" description="Helical" evidence="9">
    <location>
        <begin position="253"/>
        <end position="274"/>
    </location>
</feature>
<dbReference type="InterPro" id="IPR006068">
    <property type="entry name" value="ATPase_P-typ_cation-transptr_C"/>
</dbReference>
<dbReference type="InterPro" id="IPR023298">
    <property type="entry name" value="ATPase_P-typ_TM_dom_sf"/>
</dbReference>
<evidence type="ECO:0000256" key="3">
    <source>
        <dbReference type="ARBA" id="ARBA00022692"/>
    </source>
</evidence>
<dbReference type="GO" id="GO:0016887">
    <property type="term" value="F:ATP hydrolysis activity"/>
    <property type="evidence" value="ECO:0007669"/>
    <property type="project" value="InterPro"/>
</dbReference>
<gene>
    <name evidence="11" type="ORF">GL298_05795</name>
</gene>
<feature type="transmembrane region" description="Helical" evidence="9">
    <location>
        <begin position="685"/>
        <end position="706"/>
    </location>
</feature>
<dbReference type="SUPFAM" id="SSF56784">
    <property type="entry name" value="HAD-like"/>
    <property type="match status" value="1"/>
</dbReference>
<dbReference type="PROSITE" id="PS00154">
    <property type="entry name" value="ATPASE_E1_E2"/>
    <property type="match status" value="1"/>
</dbReference>
<dbReference type="InterPro" id="IPR059000">
    <property type="entry name" value="ATPase_P-type_domA"/>
</dbReference>
<dbReference type="FunFam" id="3.40.50.1000:FF:000001">
    <property type="entry name" value="Phospholipid-transporting ATPase IC"/>
    <property type="match status" value="1"/>
</dbReference>
<dbReference type="InterPro" id="IPR018303">
    <property type="entry name" value="ATPase_P-typ_P_site"/>
</dbReference>
<evidence type="ECO:0000256" key="6">
    <source>
        <dbReference type="ARBA" id="ARBA00022967"/>
    </source>
</evidence>
<dbReference type="Proteomes" id="UP000464735">
    <property type="component" value="Chromosome"/>
</dbReference>
<dbReference type="GO" id="GO:0006883">
    <property type="term" value="P:intracellular sodium ion homeostasis"/>
    <property type="evidence" value="ECO:0007669"/>
    <property type="project" value="TreeGrafter"/>
</dbReference>
<protein>
    <submittedName>
        <fullName evidence="11">HAD-IC family P-type ATPase</fullName>
    </submittedName>
</protein>
<dbReference type="GO" id="GO:0036376">
    <property type="term" value="P:sodium ion export across plasma membrane"/>
    <property type="evidence" value="ECO:0007669"/>
    <property type="project" value="TreeGrafter"/>
</dbReference>
<proteinExistence type="inferred from homology"/>
<evidence type="ECO:0000256" key="2">
    <source>
        <dbReference type="ARBA" id="ARBA00005675"/>
    </source>
</evidence>
<dbReference type="InterPro" id="IPR008250">
    <property type="entry name" value="ATPase_P-typ_transduc_dom_A_sf"/>
</dbReference>
<dbReference type="Pfam" id="PF00122">
    <property type="entry name" value="E1-E2_ATPase"/>
    <property type="match status" value="1"/>
</dbReference>
<feature type="transmembrane region" description="Helical" evidence="9">
    <location>
        <begin position="89"/>
        <end position="106"/>
    </location>
</feature>
<dbReference type="SFLD" id="SFLDS00003">
    <property type="entry name" value="Haloacid_Dehalogenase"/>
    <property type="match status" value="1"/>
</dbReference>
<dbReference type="GO" id="GO:0005391">
    <property type="term" value="F:P-type sodium:potassium-exchanging transporter activity"/>
    <property type="evidence" value="ECO:0007669"/>
    <property type="project" value="TreeGrafter"/>
</dbReference>
<dbReference type="PANTHER" id="PTHR43294">
    <property type="entry name" value="SODIUM/POTASSIUM-TRANSPORTING ATPASE SUBUNIT ALPHA"/>
    <property type="match status" value="1"/>
</dbReference>
<name>A0AAJ4JYF3_SPICI</name>
<feature type="domain" description="Cation-transporting P-type ATPase N-terminal" evidence="10">
    <location>
        <begin position="4"/>
        <end position="78"/>
    </location>
</feature>
<evidence type="ECO:0000256" key="7">
    <source>
        <dbReference type="ARBA" id="ARBA00022989"/>
    </source>
</evidence>
<dbReference type="EMBL" id="CP046368">
    <property type="protein sequence ID" value="QIA69060.1"/>
    <property type="molecule type" value="Genomic_DNA"/>
</dbReference>
<feature type="transmembrane region" description="Helical" evidence="9">
    <location>
        <begin position="857"/>
        <end position="877"/>
    </location>
</feature>
<keyword evidence="4" id="KW-0547">Nucleotide-binding</keyword>
<dbReference type="InterPro" id="IPR023214">
    <property type="entry name" value="HAD_sf"/>
</dbReference>
<dbReference type="GO" id="GO:0030007">
    <property type="term" value="P:intracellular potassium ion homeostasis"/>
    <property type="evidence" value="ECO:0007669"/>
    <property type="project" value="TreeGrafter"/>
</dbReference>
<comment type="similarity">
    <text evidence="2">Belongs to the cation transport ATPase (P-type) (TC 3.A.3) family. Type IIA subfamily.</text>
</comment>
<keyword evidence="6" id="KW-1278">Translocase</keyword>
<dbReference type="GO" id="GO:1902600">
    <property type="term" value="P:proton transmembrane transport"/>
    <property type="evidence" value="ECO:0007669"/>
    <property type="project" value="TreeGrafter"/>
</dbReference>
<organism evidence="11 12">
    <name type="scientific">Spiroplasma citri</name>
    <dbReference type="NCBI Taxonomy" id="2133"/>
    <lineage>
        <taxon>Bacteria</taxon>
        <taxon>Bacillati</taxon>
        <taxon>Mycoplasmatota</taxon>
        <taxon>Mollicutes</taxon>
        <taxon>Entomoplasmatales</taxon>
        <taxon>Spiroplasmataceae</taxon>
        <taxon>Spiroplasma</taxon>
    </lineage>
</organism>
<dbReference type="Pfam" id="PF13246">
    <property type="entry name" value="Cation_ATPase"/>
    <property type="match status" value="1"/>
</dbReference>
<dbReference type="SMART" id="SM00831">
    <property type="entry name" value="Cation_ATPase_N"/>
    <property type="match status" value="1"/>
</dbReference>
<keyword evidence="7 9" id="KW-1133">Transmembrane helix</keyword>
<evidence type="ECO:0000256" key="9">
    <source>
        <dbReference type="SAM" id="Phobius"/>
    </source>
</evidence>
<dbReference type="InterPro" id="IPR004014">
    <property type="entry name" value="ATPase_P-typ_cation-transptr_N"/>
</dbReference>
<dbReference type="InterPro" id="IPR044492">
    <property type="entry name" value="P_typ_ATPase_HD_dom"/>
</dbReference>
<dbReference type="AlphaFoldDB" id="A0AAJ4JYF3"/>
<keyword evidence="8 9" id="KW-0472">Membrane</keyword>
<dbReference type="SUPFAM" id="SSF81653">
    <property type="entry name" value="Calcium ATPase, transduction domain A"/>
    <property type="match status" value="1"/>
</dbReference>
<feature type="transmembrane region" description="Helical" evidence="9">
    <location>
        <begin position="897"/>
        <end position="922"/>
    </location>
</feature>
<dbReference type="InterPro" id="IPR050510">
    <property type="entry name" value="Cation_transp_ATPase_P-type"/>
</dbReference>
<dbReference type="InterPro" id="IPR036412">
    <property type="entry name" value="HAD-like_sf"/>
</dbReference>